<dbReference type="OrthoDB" id="6786362at2759"/>
<dbReference type="EMBL" id="CAKOFQ010009415">
    <property type="protein sequence ID" value="CAH2017716.1"/>
    <property type="molecule type" value="Genomic_DNA"/>
</dbReference>
<evidence type="ECO:0000313" key="1">
    <source>
        <dbReference type="EMBL" id="CAH2017716.1"/>
    </source>
</evidence>
<proteinExistence type="predicted"/>
<comment type="caution">
    <text evidence="1">The sequence shown here is derived from an EMBL/GenBank/DDBJ whole genome shotgun (WGS) entry which is preliminary data.</text>
</comment>
<protein>
    <submittedName>
        <fullName evidence="1">Uncharacterized protein</fullName>
    </submittedName>
</protein>
<dbReference type="AlphaFoldDB" id="A0A9P0QDQ0"/>
<organism evidence="1 2">
    <name type="scientific">Acanthoscelides obtectus</name>
    <name type="common">Bean weevil</name>
    <name type="synonym">Bruchus obtectus</name>
    <dbReference type="NCBI Taxonomy" id="200917"/>
    <lineage>
        <taxon>Eukaryota</taxon>
        <taxon>Metazoa</taxon>
        <taxon>Ecdysozoa</taxon>
        <taxon>Arthropoda</taxon>
        <taxon>Hexapoda</taxon>
        <taxon>Insecta</taxon>
        <taxon>Pterygota</taxon>
        <taxon>Neoptera</taxon>
        <taxon>Endopterygota</taxon>
        <taxon>Coleoptera</taxon>
        <taxon>Polyphaga</taxon>
        <taxon>Cucujiformia</taxon>
        <taxon>Chrysomeloidea</taxon>
        <taxon>Chrysomelidae</taxon>
        <taxon>Bruchinae</taxon>
        <taxon>Bruchini</taxon>
        <taxon>Acanthoscelides</taxon>
    </lineage>
</organism>
<evidence type="ECO:0000313" key="2">
    <source>
        <dbReference type="Proteomes" id="UP001152888"/>
    </source>
</evidence>
<name>A0A9P0QDQ0_ACAOB</name>
<gene>
    <name evidence="1" type="ORF">ACAOBT_LOCUS36189</name>
</gene>
<keyword evidence="2" id="KW-1185">Reference proteome</keyword>
<accession>A0A9P0QDQ0</accession>
<dbReference type="Proteomes" id="UP001152888">
    <property type="component" value="Unassembled WGS sequence"/>
</dbReference>
<sequence>MHQAITQTDKKLTPLNLSEKSFDPEAKITPMQDLVRQWKAKPLHGRYRSRIEDNAIDTKASQGWLQSGNLFLETEGFIASIQDQDNLVASCGEHSERSIAEDPAVLISKCVGDPEFNRTKFDESMYSSIVRPRISLRIDPQKGECALKSPIKIIGLGSSDRSLYN</sequence>
<reference evidence="1" key="1">
    <citation type="submission" date="2022-03" db="EMBL/GenBank/DDBJ databases">
        <authorList>
            <person name="Sayadi A."/>
        </authorList>
    </citation>
    <scope>NUCLEOTIDE SEQUENCE</scope>
</reference>